<dbReference type="AlphaFoldDB" id="A0AAN6XJV0"/>
<accession>A0AAN6XJV0</accession>
<feature type="compositionally biased region" description="Polar residues" evidence="1">
    <location>
        <begin position="387"/>
        <end position="397"/>
    </location>
</feature>
<feature type="compositionally biased region" description="Polar residues" evidence="1">
    <location>
        <begin position="605"/>
        <end position="615"/>
    </location>
</feature>
<feature type="compositionally biased region" description="Pro residues" evidence="1">
    <location>
        <begin position="95"/>
        <end position="104"/>
    </location>
</feature>
<feature type="compositionally biased region" description="Low complexity" evidence="1">
    <location>
        <begin position="235"/>
        <end position="247"/>
    </location>
</feature>
<feature type="region of interest" description="Disordered" evidence="1">
    <location>
        <begin position="14"/>
        <end position="104"/>
    </location>
</feature>
<keyword evidence="3" id="KW-1185">Reference proteome</keyword>
<feature type="non-terminal residue" evidence="2">
    <location>
        <position position="1"/>
    </location>
</feature>
<feature type="compositionally biased region" description="Polar residues" evidence="1">
    <location>
        <begin position="29"/>
        <end position="61"/>
    </location>
</feature>
<comment type="caution">
    <text evidence="2">The sequence shown here is derived from an EMBL/GenBank/DDBJ whole genome shotgun (WGS) entry which is preliminary data.</text>
</comment>
<feature type="region of interest" description="Disordered" evidence="1">
    <location>
        <begin position="549"/>
        <end position="764"/>
    </location>
</feature>
<evidence type="ECO:0000313" key="3">
    <source>
        <dbReference type="Proteomes" id="UP001303160"/>
    </source>
</evidence>
<feature type="compositionally biased region" description="Basic residues" evidence="1">
    <location>
        <begin position="696"/>
        <end position="706"/>
    </location>
</feature>
<feature type="compositionally biased region" description="Polar residues" evidence="1">
    <location>
        <begin position="415"/>
        <end position="433"/>
    </location>
</feature>
<dbReference type="EMBL" id="MU863917">
    <property type="protein sequence ID" value="KAK4200615.1"/>
    <property type="molecule type" value="Genomic_DNA"/>
</dbReference>
<feature type="region of interest" description="Disordered" evidence="1">
    <location>
        <begin position="235"/>
        <end position="302"/>
    </location>
</feature>
<evidence type="ECO:0000313" key="2">
    <source>
        <dbReference type="EMBL" id="KAK4200615.1"/>
    </source>
</evidence>
<feature type="compositionally biased region" description="Pro residues" evidence="1">
    <location>
        <begin position="173"/>
        <end position="187"/>
    </location>
</feature>
<feature type="non-terminal residue" evidence="2">
    <location>
        <position position="764"/>
    </location>
</feature>
<feature type="region of interest" description="Disordered" evidence="1">
    <location>
        <begin position="156"/>
        <end position="212"/>
    </location>
</feature>
<protein>
    <submittedName>
        <fullName evidence="2">Uncharacterized protein</fullName>
    </submittedName>
</protein>
<organism evidence="2 3">
    <name type="scientific">Triangularia verruculosa</name>
    <dbReference type="NCBI Taxonomy" id="2587418"/>
    <lineage>
        <taxon>Eukaryota</taxon>
        <taxon>Fungi</taxon>
        <taxon>Dikarya</taxon>
        <taxon>Ascomycota</taxon>
        <taxon>Pezizomycotina</taxon>
        <taxon>Sordariomycetes</taxon>
        <taxon>Sordariomycetidae</taxon>
        <taxon>Sordariales</taxon>
        <taxon>Podosporaceae</taxon>
        <taxon>Triangularia</taxon>
    </lineage>
</organism>
<reference evidence="2" key="1">
    <citation type="journal article" date="2023" name="Mol. Phylogenet. Evol.">
        <title>Genome-scale phylogeny and comparative genomics of the fungal order Sordariales.</title>
        <authorList>
            <person name="Hensen N."/>
            <person name="Bonometti L."/>
            <person name="Westerberg I."/>
            <person name="Brannstrom I.O."/>
            <person name="Guillou S."/>
            <person name="Cros-Aarteil S."/>
            <person name="Calhoun S."/>
            <person name="Haridas S."/>
            <person name="Kuo A."/>
            <person name="Mondo S."/>
            <person name="Pangilinan J."/>
            <person name="Riley R."/>
            <person name="LaButti K."/>
            <person name="Andreopoulos B."/>
            <person name="Lipzen A."/>
            <person name="Chen C."/>
            <person name="Yan M."/>
            <person name="Daum C."/>
            <person name="Ng V."/>
            <person name="Clum A."/>
            <person name="Steindorff A."/>
            <person name="Ohm R.A."/>
            <person name="Martin F."/>
            <person name="Silar P."/>
            <person name="Natvig D.O."/>
            <person name="Lalanne C."/>
            <person name="Gautier V."/>
            <person name="Ament-Velasquez S.L."/>
            <person name="Kruys A."/>
            <person name="Hutchinson M.I."/>
            <person name="Powell A.J."/>
            <person name="Barry K."/>
            <person name="Miller A.N."/>
            <person name="Grigoriev I.V."/>
            <person name="Debuchy R."/>
            <person name="Gladieux P."/>
            <person name="Hiltunen Thoren M."/>
            <person name="Johannesson H."/>
        </authorList>
    </citation>
    <scope>NUCLEOTIDE SEQUENCE</scope>
    <source>
        <strain evidence="2">CBS 315.58</strain>
    </source>
</reference>
<feature type="compositionally biased region" description="Low complexity" evidence="1">
    <location>
        <begin position="188"/>
        <end position="208"/>
    </location>
</feature>
<reference evidence="2" key="2">
    <citation type="submission" date="2023-05" db="EMBL/GenBank/DDBJ databases">
        <authorList>
            <consortium name="Lawrence Berkeley National Laboratory"/>
            <person name="Steindorff A."/>
            <person name="Hensen N."/>
            <person name="Bonometti L."/>
            <person name="Westerberg I."/>
            <person name="Brannstrom I.O."/>
            <person name="Guillou S."/>
            <person name="Cros-Aarteil S."/>
            <person name="Calhoun S."/>
            <person name="Haridas S."/>
            <person name="Kuo A."/>
            <person name="Mondo S."/>
            <person name="Pangilinan J."/>
            <person name="Riley R."/>
            <person name="Labutti K."/>
            <person name="Andreopoulos B."/>
            <person name="Lipzen A."/>
            <person name="Chen C."/>
            <person name="Yanf M."/>
            <person name="Daum C."/>
            <person name="Ng V."/>
            <person name="Clum A."/>
            <person name="Ohm R."/>
            <person name="Martin F."/>
            <person name="Silar P."/>
            <person name="Natvig D."/>
            <person name="Lalanne C."/>
            <person name="Gautier V."/>
            <person name="Ament-Velasquez S.L."/>
            <person name="Kruys A."/>
            <person name="Hutchinson M.I."/>
            <person name="Powell A.J."/>
            <person name="Barry K."/>
            <person name="Miller A.N."/>
            <person name="Grigoriev I.V."/>
            <person name="Debuchy R."/>
            <person name="Gladieux P."/>
            <person name="Thoren M.H."/>
            <person name="Johannesson H."/>
        </authorList>
    </citation>
    <scope>NUCLEOTIDE SEQUENCE</scope>
    <source>
        <strain evidence="2">CBS 315.58</strain>
    </source>
</reference>
<dbReference type="Proteomes" id="UP001303160">
    <property type="component" value="Unassembled WGS sequence"/>
</dbReference>
<proteinExistence type="predicted"/>
<feature type="compositionally biased region" description="Polar residues" evidence="1">
    <location>
        <begin position="634"/>
        <end position="648"/>
    </location>
</feature>
<feature type="compositionally biased region" description="Polar residues" evidence="1">
    <location>
        <begin position="290"/>
        <end position="302"/>
    </location>
</feature>
<feature type="compositionally biased region" description="Polar residues" evidence="1">
    <location>
        <begin position="735"/>
        <end position="751"/>
    </location>
</feature>
<sequence>IRTEHPWFSKYWTPKLHKKSSPKDVRVTPPSNRQSPPCQGSMNNAVAQQHATTSSFGSPPSRNKLEQPHISPEYTRGPSPGFPPPVVNTQAGWQPSPPPMPLPPPPVGMNGHRTNYFGPPHYQPPIPFHQQMPQILGQSQAHCAIPPHHPNQGFVPQGPPQWHHGPPHWHHGPMPPPPPPPPPPRFNGPPHFAGHQHQPPFHGPPHFHNQGNHFANAQRPVILEVQTRQPLPQDALDSRSLAHSSSSGGNEGIRINLPGLSPEQAKPAQTLGKDHCEKAGSMESGRNPDEPSTLTNGESTNQGRQLGDILEEMIKAGQAARHDTVAVRPACFSIQDVRFDQDFSGTVRIRPNRRNQHQALPAEWLSESSRNKAPVEQGTPPAPEQGIGSQNVTSVEQGVQLGPKKGKLNNKGGARTTSRPSTPINSCSNQPSDSKGKAPVKQPEPVKESAALQVPGPKGYRADAGGSLKLSRNRKGPAIHTSHVLAQGSSPPDDGSPEEKSIPSLTNDDNAEQAITTKEALFKRFDSLSSIPGCPVLPRACNLFPNYPDLRSSPPKIVMTPAETAPIDEESPRPETSGVASGSNGMHRVSDSSMAGHSHCPSFYTAKSTLSSRENSPPEPKDELFVSPPETPTKHNTASQPSSATLSAHPSPKLATTCPVTEPQIGDTAESNMKPEMTEPVMTSQPEGPKAEPKKQKNRNRNKKNKPKAETSEAGPSSAPQPQEQQVQQPTPTESKASSRSATPVGSNTVRNNKKRKSQAKNAA</sequence>
<name>A0AAN6XJV0_9PEZI</name>
<feature type="compositionally biased region" description="Polar residues" evidence="1">
    <location>
        <begin position="503"/>
        <end position="513"/>
    </location>
</feature>
<feature type="compositionally biased region" description="Low complexity" evidence="1">
    <location>
        <begin position="720"/>
        <end position="734"/>
    </location>
</feature>
<evidence type="ECO:0000256" key="1">
    <source>
        <dbReference type="SAM" id="MobiDB-lite"/>
    </source>
</evidence>
<gene>
    <name evidence="2" type="ORF">QBC40DRAFT_326481</name>
</gene>
<feature type="compositionally biased region" description="Basic residues" evidence="1">
    <location>
        <begin position="752"/>
        <end position="764"/>
    </location>
</feature>
<feature type="region of interest" description="Disordered" evidence="1">
    <location>
        <begin position="348"/>
        <end position="513"/>
    </location>
</feature>